<organism evidence="1 2">
    <name type="scientific">Arthrobotrys musiformis</name>
    <dbReference type="NCBI Taxonomy" id="47236"/>
    <lineage>
        <taxon>Eukaryota</taxon>
        <taxon>Fungi</taxon>
        <taxon>Dikarya</taxon>
        <taxon>Ascomycota</taxon>
        <taxon>Pezizomycotina</taxon>
        <taxon>Orbiliomycetes</taxon>
        <taxon>Orbiliales</taxon>
        <taxon>Orbiliaceae</taxon>
        <taxon>Arthrobotrys</taxon>
    </lineage>
</organism>
<evidence type="ECO:0000313" key="1">
    <source>
        <dbReference type="EMBL" id="KAK6510010.1"/>
    </source>
</evidence>
<gene>
    <name evidence="1" type="ORF">TWF481_004724</name>
</gene>
<protein>
    <submittedName>
        <fullName evidence="1">Uncharacterized protein</fullName>
    </submittedName>
</protein>
<dbReference type="Proteomes" id="UP001370758">
    <property type="component" value="Unassembled WGS sequence"/>
</dbReference>
<sequence length="137" mass="15787">MSFRPSRHNASHVGGSVTKQLDRKVENLVRDYYSKLPSNNNSNGKPIPNTNEAIDYVQAHDMALKRLKRNQVEKSVTKAMELITIEAGGAENEGAEEFDSDFEAFNEAVEKVYLFYFYLGGLWMFDYRMDTNYKESR</sequence>
<comment type="caution">
    <text evidence="1">The sequence shown here is derived from an EMBL/GenBank/DDBJ whole genome shotgun (WGS) entry which is preliminary data.</text>
</comment>
<reference evidence="1 2" key="1">
    <citation type="submission" date="2023-08" db="EMBL/GenBank/DDBJ databases">
        <authorList>
            <person name="Palmer J.M."/>
        </authorList>
    </citation>
    <scope>NUCLEOTIDE SEQUENCE [LARGE SCALE GENOMIC DNA]</scope>
    <source>
        <strain evidence="1 2">TWF481</strain>
    </source>
</reference>
<dbReference type="AlphaFoldDB" id="A0AAV9WMA3"/>
<proteinExistence type="predicted"/>
<evidence type="ECO:0000313" key="2">
    <source>
        <dbReference type="Proteomes" id="UP001370758"/>
    </source>
</evidence>
<name>A0AAV9WMA3_9PEZI</name>
<keyword evidence="2" id="KW-1185">Reference proteome</keyword>
<dbReference type="EMBL" id="JAVHJL010000002">
    <property type="protein sequence ID" value="KAK6510010.1"/>
    <property type="molecule type" value="Genomic_DNA"/>
</dbReference>
<accession>A0AAV9WMA3</accession>